<gene>
    <name evidence="1" type="ORF">FD19_GL001860</name>
</gene>
<dbReference type="EMBL" id="AYZK01000008">
    <property type="protein sequence ID" value="KRM86547.1"/>
    <property type="molecule type" value="Genomic_DNA"/>
</dbReference>
<keyword evidence="2" id="KW-1185">Reference proteome</keyword>
<dbReference type="STRING" id="1423810.FD19_GL001860"/>
<name>A0A0R2CFX4_9LACO</name>
<proteinExistence type="predicted"/>
<protein>
    <submittedName>
        <fullName evidence="1">Uncharacterized protein</fullName>
    </submittedName>
</protein>
<sequence>MDQRFFNEDFDKPIWYANNARRMGFFVPSERATVLATAMVSAPSIPYNMQ</sequence>
<organism evidence="1 2">
    <name type="scientific">Lacticaseibacillus thailandensis DSM 22698 = JCM 13996</name>
    <dbReference type="NCBI Taxonomy" id="1423810"/>
    <lineage>
        <taxon>Bacteria</taxon>
        <taxon>Bacillati</taxon>
        <taxon>Bacillota</taxon>
        <taxon>Bacilli</taxon>
        <taxon>Lactobacillales</taxon>
        <taxon>Lactobacillaceae</taxon>
        <taxon>Lacticaseibacillus</taxon>
    </lineage>
</organism>
<comment type="caution">
    <text evidence="1">The sequence shown here is derived from an EMBL/GenBank/DDBJ whole genome shotgun (WGS) entry which is preliminary data.</text>
</comment>
<dbReference type="AlphaFoldDB" id="A0A0R2CFX4"/>
<accession>A0A0R2CFX4</accession>
<dbReference type="Proteomes" id="UP000051789">
    <property type="component" value="Unassembled WGS sequence"/>
</dbReference>
<evidence type="ECO:0000313" key="2">
    <source>
        <dbReference type="Proteomes" id="UP000051789"/>
    </source>
</evidence>
<evidence type="ECO:0000313" key="1">
    <source>
        <dbReference type="EMBL" id="KRM86547.1"/>
    </source>
</evidence>
<reference evidence="1 2" key="1">
    <citation type="journal article" date="2015" name="Genome Announc.">
        <title>Expanding the biotechnology potential of lactobacilli through comparative genomics of 213 strains and associated genera.</title>
        <authorList>
            <person name="Sun Z."/>
            <person name="Harris H.M."/>
            <person name="McCann A."/>
            <person name="Guo C."/>
            <person name="Argimon S."/>
            <person name="Zhang W."/>
            <person name="Yang X."/>
            <person name="Jeffery I.B."/>
            <person name="Cooney J.C."/>
            <person name="Kagawa T.F."/>
            <person name="Liu W."/>
            <person name="Song Y."/>
            <person name="Salvetti E."/>
            <person name="Wrobel A."/>
            <person name="Rasinkangas P."/>
            <person name="Parkhill J."/>
            <person name="Rea M.C."/>
            <person name="O'Sullivan O."/>
            <person name="Ritari J."/>
            <person name="Douillard F.P."/>
            <person name="Paul Ross R."/>
            <person name="Yang R."/>
            <person name="Briner A.E."/>
            <person name="Felis G.E."/>
            <person name="de Vos W.M."/>
            <person name="Barrangou R."/>
            <person name="Klaenhammer T.R."/>
            <person name="Caufield P.W."/>
            <person name="Cui Y."/>
            <person name="Zhang H."/>
            <person name="O'Toole P.W."/>
        </authorList>
    </citation>
    <scope>NUCLEOTIDE SEQUENCE [LARGE SCALE GENOMIC DNA]</scope>
    <source>
        <strain evidence="1 2">DSM 22698</strain>
    </source>
</reference>